<feature type="region of interest" description="Disordered" evidence="6">
    <location>
        <begin position="185"/>
        <end position="225"/>
    </location>
</feature>
<keyword evidence="5" id="KW-0539">Nucleus</keyword>
<keyword evidence="4" id="KW-0804">Transcription</keyword>
<dbReference type="Proteomes" id="UP001055439">
    <property type="component" value="Chromosome 2"/>
</dbReference>
<keyword evidence="3" id="KW-0238">DNA-binding</keyword>
<comment type="subcellular location">
    <subcellularLocation>
        <location evidence="1">Nucleus</location>
    </subcellularLocation>
</comment>
<dbReference type="GO" id="GO:0000976">
    <property type="term" value="F:transcription cis-regulatory region binding"/>
    <property type="evidence" value="ECO:0007669"/>
    <property type="project" value="TreeGrafter"/>
</dbReference>
<dbReference type="EMBL" id="CP097504">
    <property type="protein sequence ID" value="URD89954.1"/>
    <property type="molecule type" value="Genomic_DNA"/>
</dbReference>
<dbReference type="PANTHER" id="PTHR32096">
    <property type="entry name" value="WRKY TRANSCRIPTION FACTOR 30-RELATED-RELATED"/>
    <property type="match status" value="1"/>
</dbReference>
<feature type="compositionally biased region" description="Low complexity" evidence="6">
    <location>
        <begin position="89"/>
        <end position="101"/>
    </location>
</feature>
<dbReference type="PROSITE" id="PS50811">
    <property type="entry name" value="WRKY"/>
    <property type="match status" value="2"/>
</dbReference>
<sequence length="486" mass="54162">MGDDNWDLYAVVRGCSAGFTADVDDPLFSPFPPSLLQERDVSGEKETAFGFPGLVETSSYPYGLHELCKPFYAMELHQEPPLLPAVGDPRQSQRQSRQPQRTVSQAPRSTRRKNQQKKVVCQVAAHGVRSDLWAWRKYGQKPIKGSPYPRCSTSKGCQARKQVEQSRADPGMLLITYTAEHNHPIPTIRNSLAGSTRPKLPPPTSADGENRDQLLPPSPLSSPLADSVEDELLLGRAPRQGEEAEEEEEEDALFSGMDTVAVSSGYLGEKSGFEDQFWGAAPALSPSFPHLAPSSWSQCQQQDQSASLPHPWVMSGVVDWNPPLLPSTMGLQQRLQPAPAASEGKEKGRGAAGRNKKVIRPRFAFQTRSPNDILDDGYRWRKYGQKAVKNSVHPRSYYRCTHHTCNVKKQVQRLSKDTSIVVTTYEGIHNHPCEKLMEALSPLLKQIQKTKERKKERRKKNRICFLLLLGASNGKVVLAGARKLRL</sequence>
<dbReference type="AlphaFoldDB" id="A0A9E7JRG6"/>
<dbReference type="InterPro" id="IPR036576">
    <property type="entry name" value="WRKY_dom_sf"/>
</dbReference>
<reference evidence="8" key="1">
    <citation type="submission" date="2022-05" db="EMBL/GenBank/DDBJ databases">
        <title>The Musa troglodytarum L. genome provides insights into the mechanism of non-climacteric behaviour and enrichment of carotenoids.</title>
        <authorList>
            <person name="Wang J."/>
        </authorList>
    </citation>
    <scope>NUCLEOTIDE SEQUENCE</scope>
    <source>
        <tissue evidence="8">Leaf</tissue>
    </source>
</reference>
<dbReference type="InterPro" id="IPR044810">
    <property type="entry name" value="WRKY_plant"/>
</dbReference>
<dbReference type="FunFam" id="2.20.25.80:FF:000003">
    <property type="entry name" value="WRKY transcription factor 57"/>
    <property type="match status" value="1"/>
</dbReference>
<dbReference type="SUPFAM" id="SSF118290">
    <property type="entry name" value="WRKY DNA-binding domain"/>
    <property type="match status" value="2"/>
</dbReference>
<evidence type="ECO:0000256" key="4">
    <source>
        <dbReference type="ARBA" id="ARBA00023163"/>
    </source>
</evidence>
<protein>
    <submittedName>
        <fullName evidence="8">WRKY</fullName>
    </submittedName>
</protein>
<evidence type="ECO:0000256" key="2">
    <source>
        <dbReference type="ARBA" id="ARBA00023015"/>
    </source>
</evidence>
<dbReference type="SMART" id="SM00774">
    <property type="entry name" value="WRKY"/>
    <property type="match status" value="2"/>
</dbReference>
<evidence type="ECO:0000256" key="1">
    <source>
        <dbReference type="ARBA" id="ARBA00004123"/>
    </source>
</evidence>
<name>A0A9E7JRG6_9LILI</name>
<dbReference type="InterPro" id="IPR003657">
    <property type="entry name" value="WRKY_dom"/>
</dbReference>
<evidence type="ECO:0000313" key="9">
    <source>
        <dbReference type="Proteomes" id="UP001055439"/>
    </source>
</evidence>
<gene>
    <name evidence="8" type="ORF">MUK42_28251</name>
</gene>
<dbReference type="Pfam" id="PF03106">
    <property type="entry name" value="WRKY"/>
    <property type="match status" value="2"/>
</dbReference>
<dbReference type="OrthoDB" id="662136at2759"/>
<feature type="domain" description="WRKY" evidence="7">
    <location>
        <begin position="369"/>
        <end position="434"/>
    </location>
</feature>
<dbReference type="PANTHER" id="PTHR32096:SF18">
    <property type="entry name" value="DISEASE RESISTANCE PROTEIN RRS1B-RELATED"/>
    <property type="match status" value="1"/>
</dbReference>
<evidence type="ECO:0000259" key="7">
    <source>
        <dbReference type="PROSITE" id="PS50811"/>
    </source>
</evidence>
<evidence type="ECO:0000256" key="5">
    <source>
        <dbReference type="ARBA" id="ARBA00023242"/>
    </source>
</evidence>
<dbReference type="GO" id="GO:0005634">
    <property type="term" value="C:nucleus"/>
    <property type="evidence" value="ECO:0007669"/>
    <property type="project" value="UniProtKB-SubCell"/>
</dbReference>
<keyword evidence="9" id="KW-1185">Reference proteome</keyword>
<feature type="region of interest" description="Disordered" evidence="6">
    <location>
        <begin position="82"/>
        <end position="119"/>
    </location>
</feature>
<dbReference type="Gene3D" id="2.20.25.80">
    <property type="entry name" value="WRKY domain"/>
    <property type="match status" value="2"/>
</dbReference>
<evidence type="ECO:0000256" key="6">
    <source>
        <dbReference type="SAM" id="MobiDB-lite"/>
    </source>
</evidence>
<keyword evidence="2" id="KW-0805">Transcription regulation</keyword>
<evidence type="ECO:0000256" key="3">
    <source>
        <dbReference type="ARBA" id="ARBA00023125"/>
    </source>
</evidence>
<organism evidence="8 9">
    <name type="scientific">Musa troglodytarum</name>
    <name type="common">fe'i banana</name>
    <dbReference type="NCBI Taxonomy" id="320322"/>
    <lineage>
        <taxon>Eukaryota</taxon>
        <taxon>Viridiplantae</taxon>
        <taxon>Streptophyta</taxon>
        <taxon>Embryophyta</taxon>
        <taxon>Tracheophyta</taxon>
        <taxon>Spermatophyta</taxon>
        <taxon>Magnoliopsida</taxon>
        <taxon>Liliopsida</taxon>
        <taxon>Zingiberales</taxon>
        <taxon>Musaceae</taxon>
        <taxon>Musa</taxon>
    </lineage>
</organism>
<accession>A0A9E7JRG6</accession>
<proteinExistence type="predicted"/>
<feature type="domain" description="WRKY" evidence="7">
    <location>
        <begin position="124"/>
        <end position="186"/>
    </location>
</feature>
<feature type="region of interest" description="Disordered" evidence="6">
    <location>
        <begin position="333"/>
        <end position="354"/>
    </location>
</feature>
<dbReference type="GO" id="GO:0003700">
    <property type="term" value="F:DNA-binding transcription factor activity"/>
    <property type="evidence" value="ECO:0007669"/>
    <property type="project" value="InterPro"/>
</dbReference>
<evidence type="ECO:0000313" key="8">
    <source>
        <dbReference type="EMBL" id="URD89954.1"/>
    </source>
</evidence>